<name>A0A8H6S830_9AGAR</name>
<feature type="region of interest" description="Disordered" evidence="1">
    <location>
        <begin position="685"/>
        <end position="731"/>
    </location>
</feature>
<dbReference type="PANTHER" id="PTHR46579">
    <property type="entry name" value="F5/8 TYPE C DOMAIN-CONTAINING PROTEIN-RELATED"/>
    <property type="match status" value="1"/>
</dbReference>
<feature type="compositionally biased region" description="Acidic residues" evidence="1">
    <location>
        <begin position="686"/>
        <end position="700"/>
    </location>
</feature>
<dbReference type="AlphaFoldDB" id="A0A8H6S830"/>
<sequence>MAPPTFDCTCKLQPFKHVVSTKKRKEHLLELEAFLAADKSQNQPAPSSISSSEIDRLVLETARVALFDHPTEELETLNPDPLSLMGDLEKSAVKLKKRKTQVAAQKSRQDLLAAISVDIQVAKQEFQSRNDKNDPWVKVHRAEDEIACIALIAASLQRVQTSPQKAVVAAQLSELETQLANFRAGLAPETQPLRYDTAYLYEDNLKHLHEIAQIMVIFSLVCNTILGLARTPVDFIMGTMRLIVKLAFVSVMSRGKEGEDDEDSGYGVAAQGIIDQLPTSLLDSMKQLELEGKTTLYAACPSCHHLYAPMVSTDKKGKWLSKCENVVVGVDGRSKCNTLLLGKDHRPLKPFLSPSFLDYLGRLLSNPEIEDFIEKANLTSIANEYTDSVMQGQLIQQFKGPKQDELFIKQPGCLPIAFSISVDYFPPRGASIHSSSASIGVLKLSCLNLPIHLRNAPENVYASILPGPTSPKGASLNPYLKPVIDVALAGWDRGIWLTKTAKHPKGRLLRLALPLSINDLLAARQLSGQPAHNHTIYCSRCNAHHRATVYRTDFNRECKSIDELRKHAAAWRDADTIAQQNKIYTEHGVRWSELFRLPYWNPTTMLVPDPMHTVLEGVVHYHCRRVLQIDQDIAKKRDSAPIAFPFDWFPLTPATVESAPKDIGPMPDRYPLVSRLQRLLQREIEDVPADTEDSDVELDDDVAHENEDGDADDGNDGPNEADEPNPQLRKQVQRNALLTEDSLREKLMAIPKDALIWVCWTLKLRAARGKPPKPPKQPKVSDAEWARLSDAETLTNKYTLKEALVQPLMTWRLSHPKRDLNYVPKPKIISVDTISYIQKVISETERATSVINLTPNPRKTGL</sequence>
<evidence type="ECO:0000256" key="1">
    <source>
        <dbReference type="SAM" id="MobiDB-lite"/>
    </source>
</evidence>
<evidence type="ECO:0000313" key="2">
    <source>
        <dbReference type="EMBL" id="KAF7293502.1"/>
    </source>
</evidence>
<dbReference type="OrthoDB" id="3269001at2759"/>
<feature type="compositionally biased region" description="Acidic residues" evidence="1">
    <location>
        <begin position="707"/>
        <end position="723"/>
    </location>
</feature>
<evidence type="ECO:0000313" key="3">
    <source>
        <dbReference type="Proteomes" id="UP000636479"/>
    </source>
</evidence>
<dbReference type="Proteomes" id="UP000636479">
    <property type="component" value="Unassembled WGS sequence"/>
</dbReference>
<proteinExistence type="predicted"/>
<comment type="caution">
    <text evidence="2">The sequence shown here is derived from an EMBL/GenBank/DDBJ whole genome shotgun (WGS) entry which is preliminary data.</text>
</comment>
<dbReference type="GeneID" id="59350349"/>
<protein>
    <submittedName>
        <fullName evidence="2">Uncharacterized protein</fullName>
    </submittedName>
</protein>
<reference evidence="2" key="1">
    <citation type="submission" date="2020-05" db="EMBL/GenBank/DDBJ databases">
        <title>Mycena genomes resolve the evolution of fungal bioluminescence.</title>
        <authorList>
            <person name="Tsai I.J."/>
        </authorList>
    </citation>
    <scope>NUCLEOTIDE SEQUENCE</scope>
    <source>
        <strain evidence="2">171206Taipei</strain>
    </source>
</reference>
<keyword evidence="3" id="KW-1185">Reference proteome</keyword>
<dbReference type="EMBL" id="JACAZF010000010">
    <property type="protein sequence ID" value="KAF7293502.1"/>
    <property type="molecule type" value="Genomic_DNA"/>
</dbReference>
<dbReference type="PANTHER" id="PTHR46579:SF2">
    <property type="entry name" value="C2H2-TYPE DOMAIN-CONTAINING PROTEIN"/>
    <property type="match status" value="1"/>
</dbReference>
<organism evidence="2 3">
    <name type="scientific">Mycena indigotica</name>
    <dbReference type="NCBI Taxonomy" id="2126181"/>
    <lineage>
        <taxon>Eukaryota</taxon>
        <taxon>Fungi</taxon>
        <taxon>Dikarya</taxon>
        <taxon>Basidiomycota</taxon>
        <taxon>Agaricomycotina</taxon>
        <taxon>Agaricomycetes</taxon>
        <taxon>Agaricomycetidae</taxon>
        <taxon>Agaricales</taxon>
        <taxon>Marasmiineae</taxon>
        <taxon>Mycenaceae</taxon>
        <taxon>Mycena</taxon>
    </lineage>
</organism>
<gene>
    <name evidence="2" type="ORF">MIND_01128200</name>
</gene>
<dbReference type="RefSeq" id="XP_037215665.1">
    <property type="nucleotide sequence ID" value="XM_037367833.1"/>
</dbReference>
<accession>A0A8H6S830</accession>